<accession>A0A6B8RWK5</accession>
<dbReference type="Gene3D" id="3.30.240.20">
    <property type="entry name" value="bsu07140 like domains"/>
    <property type="match status" value="2"/>
</dbReference>
<dbReference type="Pfam" id="PF04239">
    <property type="entry name" value="DUF421"/>
    <property type="match status" value="1"/>
</dbReference>
<keyword evidence="10" id="KW-1185">Reference proteome</keyword>
<evidence type="ECO:0000256" key="6">
    <source>
        <dbReference type="ARBA" id="ARBA00023136"/>
    </source>
</evidence>
<dbReference type="PANTHER" id="PTHR34582">
    <property type="entry name" value="UPF0702 TRANSMEMBRANE PROTEIN YCAP"/>
    <property type="match status" value="1"/>
</dbReference>
<evidence type="ECO:0000256" key="5">
    <source>
        <dbReference type="ARBA" id="ARBA00022989"/>
    </source>
</evidence>
<organism evidence="9 10">
    <name type="scientific">Paenibacillus psychroresistens</name>
    <dbReference type="NCBI Taxonomy" id="1778678"/>
    <lineage>
        <taxon>Bacteria</taxon>
        <taxon>Bacillati</taxon>
        <taxon>Bacillota</taxon>
        <taxon>Bacilli</taxon>
        <taxon>Bacillales</taxon>
        <taxon>Paenibacillaceae</taxon>
        <taxon>Paenibacillus</taxon>
    </lineage>
</organism>
<comment type="similarity">
    <text evidence="2">Belongs to the UPF0702 family.</text>
</comment>
<feature type="transmembrane region" description="Helical" evidence="7">
    <location>
        <begin position="43"/>
        <end position="63"/>
    </location>
</feature>
<gene>
    <name evidence="9" type="ORF">EHS13_12620</name>
</gene>
<dbReference type="EMBL" id="CP034235">
    <property type="protein sequence ID" value="QGR00060.1"/>
    <property type="molecule type" value="Genomic_DNA"/>
</dbReference>
<dbReference type="InterPro" id="IPR012452">
    <property type="entry name" value="DUF1657"/>
</dbReference>
<keyword evidence="4 7" id="KW-0812">Transmembrane</keyword>
<protein>
    <submittedName>
        <fullName evidence="9">DUF421 domain-containing protein</fullName>
    </submittedName>
</protein>
<dbReference type="Proteomes" id="UP000426246">
    <property type="component" value="Chromosome"/>
</dbReference>
<sequence>MLFVIARILGKKQISQLTFFEYIFGITLGELAGFMSTDIEGNYLHGIVALATWFVFAYLFEIITMKSIFLRKLVEGEGTVMIKDGKVLEANLKKERFTGDELMQSLRKKNVFNLADVEFALLESSGNLSVLVKQENQPVTPKDLGVKVVAQPESQIVINDGEIMEEPLAIIGFTKVWLNKELDKRDTPINSVFLGQLDAQGKLYLDLYEDQLDKPRLQNRTILRATLKKCEADLKLFGLATKSKTARKMYAEQVTKIRKIIQTLEPLLER</sequence>
<reference evidence="10" key="1">
    <citation type="submission" date="2018-11" db="EMBL/GenBank/DDBJ databases">
        <title>Complete genome sequence of Paenibacillus sp. ML311-T8.</title>
        <authorList>
            <person name="Nam Y.-D."/>
            <person name="Kang J."/>
            <person name="Chung W.-H."/>
            <person name="Park Y.S."/>
        </authorList>
    </citation>
    <scope>NUCLEOTIDE SEQUENCE [LARGE SCALE GENOMIC DNA]</scope>
    <source>
        <strain evidence="10">ML311-T8</strain>
    </source>
</reference>
<keyword evidence="5 7" id="KW-1133">Transmembrane helix</keyword>
<dbReference type="KEGG" id="ppsc:EHS13_12620"/>
<keyword evidence="6 7" id="KW-0472">Membrane</keyword>
<dbReference type="Pfam" id="PF07870">
    <property type="entry name" value="DUF1657"/>
    <property type="match status" value="1"/>
</dbReference>
<evidence type="ECO:0000256" key="3">
    <source>
        <dbReference type="ARBA" id="ARBA00022475"/>
    </source>
</evidence>
<evidence type="ECO:0000256" key="4">
    <source>
        <dbReference type="ARBA" id="ARBA00022692"/>
    </source>
</evidence>
<comment type="subcellular location">
    <subcellularLocation>
        <location evidence="1">Cell membrane</location>
        <topology evidence="1">Multi-pass membrane protein</topology>
    </subcellularLocation>
</comment>
<evidence type="ECO:0000256" key="2">
    <source>
        <dbReference type="ARBA" id="ARBA00006448"/>
    </source>
</evidence>
<feature type="transmembrane region" description="Helical" evidence="7">
    <location>
        <begin position="20"/>
        <end position="37"/>
    </location>
</feature>
<feature type="domain" description="YetF C-terminal" evidence="8">
    <location>
        <begin position="66"/>
        <end position="197"/>
    </location>
</feature>
<name>A0A6B8RWK5_9BACL</name>
<dbReference type="InterPro" id="IPR023090">
    <property type="entry name" value="UPF0702_alpha/beta_dom_sf"/>
</dbReference>
<keyword evidence="3" id="KW-1003">Cell membrane</keyword>
<evidence type="ECO:0000256" key="7">
    <source>
        <dbReference type="SAM" id="Phobius"/>
    </source>
</evidence>
<evidence type="ECO:0000313" key="10">
    <source>
        <dbReference type="Proteomes" id="UP000426246"/>
    </source>
</evidence>
<proteinExistence type="inferred from homology"/>
<dbReference type="PANTHER" id="PTHR34582:SF7">
    <property type="entry name" value="UPF0702 TRANSMEMBRANE PROTEIN YDFS"/>
    <property type="match status" value="1"/>
</dbReference>
<dbReference type="AlphaFoldDB" id="A0A6B8RWK5"/>
<dbReference type="InterPro" id="IPR007353">
    <property type="entry name" value="DUF421"/>
</dbReference>
<dbReference type="GO" id="GO:0005886">
    <property type="term" value="C:plasma membrane"/>
    <property type="evidence" value="ECO:0007669"/>
    <property type="project" value="UniProtKB-SubCell"/>
</dbReference>
<evidence type="ECO:0000313" key="9">
    <source>
        <dbReference type="EMBL" id="QGR00060.1"/>
    </source>
</evidence>
<evidence type="ECO:0000256" key="1">
    <source>
        <dbReference type="ARBA" id="ARBA00004651"/>
    </source>
</evidence>
<dbReference type="OrthoDB" id="9778331at2"/>
<evidence type="ECO:0000259" key="8">
    <source>
        <dbReference type="Pfam" id="PF04239"/>
    </source>
</evidence>